<sequence length="177" mass="18596">MADPFVAEIRIFPFNFAPKGWAFCSGQILPISQNTALFSLLGVTYGGNGTSNFALPNMQGNAPLAPGQGPGLSLYDLGETIGSPNVTLLQNQIPQHNHPVNVGTQDTADVQVPSPTRILGKSANAFAYVPGSPAPTLTQMNATMIGMTGGNLPHNNMQPYLTLNFCIALQGVFPARG</sequence>
<evidence type="ECO:0000313" key="2">
    <source>
        <dbReference type="EMBL" id="SDC35572.1"/>
    </source>
</evidence>
<evidence type="ECO:0000259" key="1">
    <source>
        <dbReference type="Pfam" id="PF07484"/>
    </source>
</evidence>
<dbReference type="SUPFAM" id="SSF88874">
    <property type="entry name" value="Receptor-binding domain of short tail fibre protein gp12"/>
    <property type="match status" value="1"/>
</dbReference>
<dbReference type="Gene3D" id="3.90.1340.10">
    <property type="entry name" value="Phage tail collar domain"/>
    <property type="match status" value="1"/>
</dbReference>
<accession>A0A1G6KWV2</accession>
<dbReference type="Pfam" id="PF07484">
    <property type="entry name" value="Collar"/>
    <property type="match status" value="1"/>
</dbReference>
<evidence type="ECO:0000313" key="3">
    <source>
        <dbReference type="Proteomes" id="UP000199245"/>
    </source>
</evidence>
<gene>
    <name evidence="2" type="ORF">SAMN05216337_1002248</name>
</gene>
<dbReference type="RefSeq" id="WP_057021215.1">
    <property type="nucleotide sequence ID" value="NZ_FMZW01000002.1"/>
</dbReference>
<protein>
    <submittedName>
        <fullName evidence="2">Microcystin-dependent protein</fullName>
    </submittedName>
</protein>
<dbReference type="InterPro" id="IPR011083">
    <property type="entry name" value="Phage_tail_collar_dom"/>
</dbReference>
<organism evidence="2 3">
    <name type="scientific">Bradyrhizobium brasilense</name>
    <dbReference type="NCBI Taxonomy" id="1419277"/>
    <lineage>
        <taxon>Bacteria</taxon>
        <taxon>Pseudomonadati</taxon>
        <taxon>Pseudomonadota</taxon>
        <taxon>Alphaproteobacteria</taxon>
        <taxon>Hyphomicrobiales</taxon>
        <taxon>Nitrobacteraceae</taxon>
        <taxon>Bradyrhizobium</taxon>
    </lineage>
</organism>
<name>A0A1G6KWV2_9BRAD</name>
<dbReference type="InterPro" id="IPR037053">
    <property type="entry name" value="Phage_tail_collar_dom_sf"/>
</dbReference>
<reference evidence="2 3" key="1">
    <citation type="submission" date="2016-10" db="EMBL/GenBank/DDBJ databases">
        <authorList>
            <person name="de Groot N.N."/>
        </authorList>
    </citation>
    <scope>NUCLEOTIDE SEQUENCE [LARGE SCALE GENOMIC DNA]</scope>
    <source>
        <strain evidence="2 3">R5</strain>
    </source>
</reference>
<proteinExistence type="predicted"/>
<dbReference type="EMBL" id="FMZW01000002">
    <property type="protein sequence ID" value="SDC35572.1"/>
    <property type="molecule type" value="Genomic_DNA"/>
</dbReference>
<dbReference type="AlphaFoldDB" id="A0A1G6KWV2"/>
<dbReference type="Proteomes" id="UP000199245">
    <property type="component" value="Unassembled WGS sequence"/>
</dbReference>
<feature type="domain" description="Phage tail collar" evidence="1">
    <location>
        <begin position="8"/>
        <end position="63"/>
    </location>
</feature>